<protein>
    <submittedName>
        <fullName evidence="1">Uncharacterized protein</fullName>
    </submittedName>
</protein>
<comment type="caution">
    <text evidence="1">The sequence shown here is derived from an EMBL/GenBank/DDBJ whole genome shotgun (WGS) entry which is preliminary data.</text>
</comment>
<keyword evidence="2" id="KW-1185">Reference proteome</keyword>
<proteinExistence type="predicted"/>
<dbReference type="RefSeq" id="WP_377507561.1">
    <property type="nucleotide sequence ID" value="NZ_JBHULU010000015.1"/>
</dbReference>
<dbReference type="Proteomes" id="UP001597544">
    <property type="component" value="Unassembled WGS sequence"/>
</dbReference>
<evidence type="ECO:0000313" key="1">
    <source>
        <dbReference type="EMBL" id="MFD2514610.1"/>
    </source>
</evidence>
<gene>
    <name evidence="1" type="ORF">ACFSRY_12100</name>
</gene>
<evidence type="ECO:0000313" key="2">
    <source>
        <dbReference type="Proteomes" id="UP001597544"/>
    </source>
</evidence>
<sequence>MPSIVKLPSRLGKANKEKLFKLTALAKGKKVLPSMLNMQLAVSGIAAISGLLLAFETSEVQFSEMYKALAIGACLNMFRLIANNNTSIQK</sequence>
<reference evidence="2" key="1">
    <citation type="journal article" date="2019" name="Int. J. Syst. Evol. Microbiol.">
        <title>The Global Catalogue of Microorganisms (GCM) 10K type strain sequencing project: providing services to taxonomists for standard genome sequencing and annotation.</title>
        <authorList>
            <consortium name="The Broad Institute Genomics Platform"/>
            <consortium name="The Broad Institute Genome Sequencing Center for Infectious Disease"/>
            <person name="Wu L."/>
            <person name="Ma J."/>
        </authorList>
    </citation>
    <scope>NUCLEOTIDE SEQUENCE [LARGE SCALE GENOMIC DNA]</scope>
    <source>
        <strain evidence="2">KCTC 42498</strain>
    </source>
</reference>
<organism evidence="1 2">
    <name type="scientific">Pontibacter locisalis</name>
    <dbReference type="NCBI Taxonomy" id="1719035"/>
    <lineage>
        <taxon>Bacteria</taxon>
        <taxon>Pseudomonadati</taxon>
        <taxon>Bacteroidota</taxon>
        <taxon>Cytophagia</taxon>
        <taxon>Cytophagales</taxon>
        <taxon>Hymenobacteraceae</taxon>
        <taxon>Pontibacter</taxon>
    </lineage>
</organism>
<accession>A0ABW5IRH2</accession>
<name>A0ABW5IRH2_9BACT</name>
<dbReference type="EMBL" id="JBHULU010000015">
    <property type="protein sequence ID" value="MFD2514610.1"/>
    <property type="molecule type" value="Genomic_DNA"/>
</dbReference>